<sequence>MDVVATGDDMGRLVAAQVDAWDLRPDGEPTRGSRSAVLPVTTSDGAPAVLKVGDPAAEPVADHLVLRRWAGSGAVRLLRADPHRGALLLERAGTPDLEGFWDVEACEIVATLYPRLHVAAMPQLPDLADLVDGWIGDLAALPRSAPIPHRLVEWAIGVGRDLVTDDATSGTVLHGDLHYRNVLSSEREPWLAIDPKPVNGDPHFEVVPMLFHRWADLEGDTRDGVRRRFFALVDAAGLSDERARDWVVLRMVRDAMWALREPEVDRAWLTTCIAVAKAVQG</sequence>
<evidence type="ECO:0000313" key="1">
    <source>
        <dbReference type="EMBL" id="BBY30230.1"/>
    </source>
</evidence>
<accession>A0A7I7QW54</accession>
<dbReference type="GO" id="GO:0019748">
    <property type="term" value="P:secondary metabolic process"/>
    <property type="evidence" value="ECO:0007669"/>
    <property type="project" value="InterPro"/>
</dbReference>
<dbReference type="Proteomes" id="UP000467193">
    <property type="component" value="Chromosome"/>
</dbReference>
<name>A0A7I7QW54_9MYCO</name>
<organism evidence="1 2">
    <name type="scientific">Mycolicibacterium sediminis</name>
    <dbReference type="NCBI Taxonomy" id="1286180"/>
    <lineage>
        <taxon>Bacteria</taxon>
        <taxon>Bacillati</taxon>
        <taxon>Actinomycetota</taxon>
        <taxon>Actinomycetes</taxon>
        <taxon>Mycobacteriales</taxon>
        <taxon>Mycobacteriaceae</taxon>
        <taxon>Mycolicibacterium</taxon>
    </lineage>
</organism>
<dbReference type="EMBL" id="AP022588">
    <property type="protein sequence ID" value="BBY30230.1"/>
    <property type="molecule type" value="Genomic_DNA"/>
</dbReference>
<dbReference type="InterPro" id="IPR011009">
    <property type="entry name" value="Kinase-like_dom_sf"/>
</dbReference>
<protein>
    <submittedName>
        <fullName evidence="1">Streptomycin 6-kinase</fullName>
    </submittedName>
</protein>
<keyword evidence="1" id="KW-0418">Kinase</keyword>
<keyword evidence="2" id="KW-1185">Reference proteome</keyword>
<dbReference type="KEGG" id="msei:MSEDJ_43260"/>
<evidence type="ECO:0000313" key="2">
    <source>
        <dbReference type="Proteomes" id="UP000467193"/>
    </source>
</evidence>
<gene>
    <name evidence="1" type="ORF">MSEDJ_43260</name>
</gene>
<dbReference type="InterPro" id="IPR006748">
    <property type="entry name" value="NH2Glyco/OHUrea_AB-resist_kin"/>
</dbReference>
<dbReference type="AlphaFoldDB" id="A0A7I7QW54"/>
<reference evidence="1 2" key="1">
    <citation type="journal article" date="2019" name="Emerg. Microbes Infect.">
        <title>Comprehensive subspecies identification of 175 nontuberculous mycobacteria species based on 7547 genomic profiles.</title>
        <authorList>
            <person name="Matsumoto Y."/>
            <person name="Kinjo T."/>
            <person name="Motooka D."/>
            <person name="Nabeya D."/>
            <person name="Jung N."/>
            <person name="Uechi K."/>
            <person name="Horii T."/>
            <person name="Iida T."/>
            <person name="Fujita J."/>
            <person name="Nakamura S."/>
        </authorList>
    </citation>
    <scope>NUCLEOTIDE SEQUENCE [LARGE SCALE GENOMIC DNA]</scope>
    <source>
        <strain evidence="1 2">JCM 17899</strain>
    </source>
</reference>
<dbReference type="Pfam" id="PF04655">
    <property type="entry name" value="APH_6_hur"/>
    <property type="match status" value="1"/>
</dbReference>
<proteinExistence type="predicted"/>
<dbReference type="RefSeq" id="WP_163799571.1">
    <property type="nucleotide sequence ID" value="NZ_AP022588.1"/>
</dbReference>
<dbReference type="GO" id="GO:0016773">
    <property type="term" value="F:phosphotransferase activity, alcohol group as acceptor"/>
    <property type="evidence" value="ECO:0007669"/>
    <property type="project" value="InterPro"/>
</dbReference>
<dbReference type="SUPFAM" id="SSF56112">
    <property type="entry name" value="Protein kinase-like (PK-like)"/>
    <property type="match status" value="1"/>
</dbReference>
<dbReference type="GO" id="GO:0016301">
    <property type="term" value="F:kinase activity"/>
    <property type="evidence" value="ECO:0007669"/>
    <property type="project" value="UniProtKB-KW"/>
</dbReference>
<keyword evidence="1" id="KW-0808">Transferase</keyword>